<evidence type="ECO:0000256" key="1">
    <source>
        <dbReference type="ARBA" id="ARBA00001709"/>
    </source>
</evidence>
<name>A0ABR2WMI4_9FUNG</name>
<gene>
    <name evidence="5" type="primary">EHD3_6</name>
    <name evidence="5" type="ORF">K7432_011349</name>
</gene>
<comment type="caution">
    <text evidence="5">The sequence shown here is derived from an EMBL/GenBank/DDBJ whole genome shotgun (WGS) entry which is preliminary data.</text>
</comment>
<evidence type="ECO:0000313" key="5">
    <source>
        <dbReference type="EMBL" id="KAK9762685.1"/>
    </source>
</evidence>
<dbReference type="NCBIfam" id="NF004127">
    <property type="entry name" value="PRK05617.1"/>
    <property type="match status" value="1"/>
</dbReference>
<dbReference type="Pfam" id="PF16113">
    <property type="entry name" value="ECH_2"/>
    <property type="match status" value="1"/>
</dbReference>
<keyword evidence="3 5" id="KW-0378">Hydrolase</keyword>
<dbReference type="InterPro" id="IPR032259">
    <property type="entry name" value="HIBYL-CoA-H"/>
</dbReference>
<evidence type="ECO:0000256" key="2">
    <source>
        <dbReference type="ARBA" id="ARBA00011915"/>
    </source>
</evidence>
<feature type="domain" description="Enoyl-CoA hydratase/isomerase" evidence="4">
    <location>
        <begin position="61"/>
        <end position="387"/>
    </location>
</feature>
<evidence type="ECO:0000256" key="3">
    <source>
        <dbReference type="ARBA" id="ARBA00022801"/>
    </source>
</evidence>
<dbReference type="InterPro" id="IPR029045">
    <property type="entry name" value="ClpP/crotonase-like_dom_sf"/>
</dbReference>
<accession>A0ABR2WMI4</accession>
<dbReference type="CDD" id="cd06558">
    <property type="entry name" value="crotonase-like"/>
    <property type="match status" value="1"/>
</dbReference>
<dbReference type="InterPro" id="IPR018376">
    <property type="entry name" value="Enoyl-CoA_hyd/isom_CS"/>
</dbReference>
<dbReference type="Proteomes" id="UP001479436">
    <property type="component" value="Unassembled WGS sequence"/>
</dbReference>
<dbReference type="SUPFAM" id="SSF52096">
    <property type="entry name" value="ClpP/crotonase"/>
    <property type="match status" value="1"/>
</dbReference>
<dbReference type="Gene3D" id="3.90.226.10">
    <property type="entry name" value="2-enoyl-CoA Hydratase, Chain A, domain 1"/>
    <property type="match status" value="1"/>
</dbReference>
<evidence type="ECO:0000259" key="4">
    <source>
        <dbReference type="Pfam" id="PF16113"/>
    </source>
</evidence>
<reference evidence="5 6" key="1">
    <citation type="submission" date="2023-04" db="EMBL/GenBank/DDBJ databases">
        <title>Genome of Basidiobolus ranarum AG-B5.</title>
        <authorList>
            <person name="Stajich J.E."/>
            <person name="Carter-House D."/>
            <person name="Gryganskyi A."/>
        </authorList>
    </citation>
    <scope>NUCLEOTIDE SEQUENCE [LARGE SCALE GENOMIC DNA]</scope>
    <source>
        <strain evidence="5 6">AG-B5</strain>
    </source>
</reference>
<organism evidence="5 6">
    <name type="scientific">Basidiobolus ranarum</name>
    <dbReference type="NCBI Taxonomy" id="34480"/>
    <lineage>
        <taxon>Eukaryota</taxon>
        <taxon>Fungi</taxon>
        <taxon>Fungi incertae sedis</taxon>
        <taxon>Zoopagomycota</taxon>
        <taxon>Entomophthoromycotina</taxon>
        <taxon>Basidiobolomycetes</taxon>
        <taxon>Basidiobolales</taxon>
        <taxon>Basidiobolaceae</taxon>
        <taxon>Basidiobolus</taxon>
    </lineage>
</organism>
<dbReference type="PROSITE" id="PS00166">
    <property type="entry name" value="ENOYL_COA_HYDRATASE"/>
    <property type="match status" value="1"/>
</dbReference>
<dbReference type="PANTHER" id="PTHR43176">
    <property type="entry name" value="3-HYDROXYISOBUTYRYL-COA HYDROLASE-RELATED"/>
    <property type="match status" value="1"/>
</dbReference>
<dbReference type="PANTHER" id="PTHR43176:SF3">
    <property type="entry name" value="3-HYDROXYISOBUTYRYL-COA HYDROLASE, MITOCHONDRIAL"/>
    <property type="match status" value="1"/>
</dbReference>
<dbReference type="GO" id="GO:0003860">
    <property type="term" value="F:3-hydroxyisobutyryl-CoA hydrolase activity"/>
    <property type="evidence" value="ECO:0007669"/>
    <property type="project" value="UniProtKB-EC"/>
</dbReference>
<protein>
    <recommendedName>
        <fullName evidence="2">3-hydroxyisobutyryl-CoA hydrolase</fullName>
        <ecNumber evidence="2">3.1.2.4</ecNumber>
    </recommendedName>
</protein>
<dbReference type="EMBL" id="JASJQH010000867">
    <property type="protein sequence ID" value="KAK9762685.1"/>
    <property type="molecule type" value="Genomic_DNA"/>
</dbReference>
<dbReference type="EC" id="3.1.2.4" evidence="2"/>
<dbReference type="InterPro" id="IPR045004">
    <property type="entry name" value="ECH_dom"/>
</dbReference>
<evidence type="ECO:0000313" key="6">
    <source>
        <dbReference type="Proteomes" id="UP001479436"/>
    </source>
</evidence>
<sequence>MPIITSSCLLSTQLLFDIMKNPSIARVKQISGHISKSTNTENGLDKEQKEVLCQELHGGRLFILNRPKVLNSLNLSIIRQIYPQLKNWENSDKCKIIIIKSSTPKAYCAGGDVVEVVKGVKNQDPNAIKFFEEEYLLNYSLSTLKTPLVSFINGITMGGGVGLSVHSPFRIATESTLFAMPETKIGFLPDVGGSFFLPRLDGETGTYLALTGERLKGEDTLYAGIATHFVPAARLDALEKCLCELHTSDLEIINSTIEKFVSEPTGHKYSLAKYRDVIDNCFHFDTMEEIFEALEKDQSEFSKKTLKTLKEMSPTSLKVTLRALRSGRKLDIASCFQMEYHLVQSFLADHDFAEGVNKALVAKTRDPKWSPSTIFDISDKEILEKYFTVKHPYSLELSTASSYHEYPHRHFALPSEAEIYDAFIAQKSLKLDKKTIIEQLTSNHHGKRGVLEKVLEVVDRKKLAH</sequence>
<keyword evidence="6" id="KW-1185">Reference proteome</keyword>
<proteinExistence type="predicted"/>
<comment type="catalytic activity">
    <reaction evidence="1">
        <text>3-hydroxy-2-methylpropanoyl-CoA + H2O = 3-hydroxy-2-methylpropanoate + CoA + H(+)</text>
        <dbReference type="Rhea" id="RHEA:20888"/>
        <dbReference type="ChEBI" id="CHEBI:11805"/>
        <dbReference type="ChEBI" id="CHEBI:15377"/>
        <dbReference type="ChEBI" id="CHEBI:15378"/>
        <dbReference type="ChEBI" id="CHEBI:57287"/>
        <dbReference type="ChEBI" id="CHEBI:57340"/>
        <dbReference type="EC" id="3.1.2.4"/>
    </reaction>
</comment>